<dbReference type="PANTHER" id="PTHR12992">
    <property type="entry name" value="NUDIX HYDROLASE"/>
    <property type="match status" value="1"/>
</dbReference>
<name>A0A8H8RG45_9HELO</name>
<keyword evidence="5" id="KW-1185">Reference proteome</keyword>
<dbReference type="Pfam" id="PF00293">
    <property type="entry name" value="NUDIX"/>
    <property type="match status" value="1"/>
</dbReference>
<dbReference type="SUPFAM" id="SSF55811">
    <property type="entry name" value="Nudix"/>
    <property type="match status" value="1"/>
</dbReference>
<gene>
    <name evidence="4" type="ORF">LSUB1_G006995</name>
</gene>
<evidence type="ECO:0000256" key="1">
    <source>
        <dbReference type="SAM" id="MobiDB-lite"/>
    </source>
</evidence>
<dbReference type="Proteomes" id="UP000462212">
    <property type="component" value="Unassembled WGS sequence"/>
</dbReference>
<feature type="domain" description="Nudix hydrolase" evidence="3">
    <location>
        <begin position="91"/>
        <end position="254"/>
    </location>
</feature>
<dbReference type="PANTHER" id="PTHR12992:SF44">
    <property type="entry name" value="NUDIX HYDROLASE DOMAIN-CONTAINING PROTEIN"/>
    <property type="match status" value="1"/>
</dbReference>
<feature type="region of interest" description="Disordered" evidence="1">
    <location>
        <begin position="70"/>
        <end position="89"/>
    </location>
</feature>
<feature type="region of interest" description="Disordered" evidence="1">
    <location>
        <begin position="1"/>
        <end position="25"/>
    </location>
</feature>
<feature type="transmembrane region" description="Helical" evidence="2">
    <location>
        <begin position="441"/>
        <end position="461"/>
    </location>
</feature>
<feature type="compositionally biased region" description="Polar residues" evidence="1">
    <location>
        <begin position="1"/>
        <end position="10"/>
    </location>
</feature>
<dbReference type="InterPro" id="IPR045121">
    <property type="entry name" value="CoAse"/>
</dbReference>
<dbReference type="EMBL" id="QGMJ01000662">
    <property type="protein sequence ID" value="TVY34316.1"/>
    <property type="molecule type" value="Genomic_DNA"/>
</dbReference>
<reference evidence="4 5" key="1">
    <citation type="submission" date="2018-05" db="EMBL/GenBank/DDBJ databases">
        <title>Genome sequencing and assembly of the regulated plant pathogen Lachnellula willkommii and related sister species for the development of diagnostic species identification markers.</title>
        <authorList>
            <person name="Giroux E."/>
            <person name="Bilodeau G."/>
        </authorList>
    </citation>
    <scope>NUCLEOTIDE SEQUENCE [LARGE SCALE GENOMIC DNA]</scope>
    <source>
        <strain evidence="4 5">CBS 197.66</strain>
    </source>
</reference>
<protein>
    <recommendedName>
        <fullName evidence="3">Nudix hydrolase domain-containing protein</fullName>
    </recommendedName>
</protein>
<dbReference type="Gene3D" id="3.90.79.10">
    <property type="entry name" value="Nucleoside Triphosphate Pyrophosphohydrolase"/>
    <property type="match status" value="1"/>
</dbReference>
<dbReference type="PROSITE" id="PS51462">
    <property type="entry name" value="NUDIX"/>
    <property type="match status" value="1"/>
</dbReference>
<dbReference type="CDD" id="cd03426">
    <property type="entry name" value="NUDIX_CoAse_Nudt7"/>
    <property type="match status" value="1"/>
</dbReference>
<dbReference type="OrthoDB" id="77989at2759"/>
<dbReference type="GO" id="GO:0010945">
    <property type="term" value="F:coenzyme A diphosphatase activity"/>
    <property type="evidence" value="ECO:0007669"/>
    <property type="project" value="InterPro"/>
</dbReference>
<dbReference type="InterPro" id="IPR000086">
    <property type="entry name" value="NUDIX_hydrolase_dom"/>
</dbReference>
<evidence type="ECO:0000259" key="3">
    <source>
        <dbReference type="PROSITE" id="PS51462"/>
    </source>
</evidence>
<sequence>MLNITPQHTTSPPPMSQNNPPPGSEALVQALRQSLHGLIQDPYPHVPNPENCKKRASVALILRVRPHFNHWPSKASETSDSSAQDNRQDRPAEEVINGFFEQSWVKHGDPEVVFIKRAAREGDRWTSHVALPGGKRDPEDEDDKAVAIRETNEEIGLDLTSPHVLFVGNLPERVVSTSWGKVPHYTLPLPRWAQLMASRLMVLCPFVFLWMEPELPPLKLQPAEIASTHWVPLRILLAPQSRTFEYVDVSDRFARRGGTILKTVIRSVLGKMQFSAIKLVPSESLFCSTTAEFFSPETESYTSWGGRFYRSYLGDHAGLSERTRPLLLWGLTLGMLADFLDQLPPHNAVQLWSYPTFTSLDVRFIIDLLTRRLKRRNLGRLQGENQTAVDSQTEAVATGDNPWFIGGLSDGMKHSGKAKNATKSYAVGVMLEGYYDMARRGVWIAASVRLIATTAVLFYAVKKFRSR</sequence>
<organism evidence="4 5">
    <name type="scientific">Lachnellula subtilissima</name>
    <dbReference type="NCBI Taxonomy" id="602034"/>
    <lineage>
        <taxon>Eukaryota</taxon>
        <taxon>Fungi</taxon>
        <taxon>Dikarya</taxon>
        <taxon>Ascomycota</taxon>
        <taxon>Pezizomycotina</taxon>
        <taxon>Leotiomycetes</taxon>
        <taxon>Helotiales</taxon>
        <taxon>Lachnaceae</taxon>
        <taxon>Lachnellula</taxon>
    </lineage>
</organism>
<keyword evidence="2" id="KW-0472">Membrane</keyword>
<keyword evidence="2" id="KW-0812">Transmembrane</keyword>
<accession>A0A8H8RG45</accession>
<evidence type="ECO:0000313" key="5">
    <source>
        <dbReference type="Proteomes" id="UP000462212"/>
    </source>
</evidence>
<feature type="compositionally biased region" description="Pro residues" evidence="1">
    <location>
        <begin position="11"/>
        <end position="23"/>
    </location>
</feature>
<evidence type="ECO:0000313" key="4">
    <source>
        <dbReference type="EMBL" id="TVY34316.1"/>
    </source>
</evidence>
<keyword evidence="2" id="KW-1133">Transmembrane helix</keyword>
<evidence type="ECO:0000256" key="2">
    <source>
        <dbReference type="SAM" id="Phobius"/>
    </source>
</evidence>
<feature type="compositionally biased region" description="Polar residues" evidence="1">
    <location>
        <begin position="75"/>
        <end position="85"/>
    </location>
</feature>
<proteinExistence type="predicted"/>
<comment type="caution">
    <text evidence="4">The sequence shown here is derived from an EMBL/GenBank/DDBJ whole genome shotgun (WGS) entry which is preliminary data.</text>
</comment>
<dbReference type="InterPro" id="IPR015797">
    <property type="entry name" value="NUDIX_hydrolase-like_dom_sf"/>
</dbReference>
<dbReference type="AlphaFoldDB" id="A0A8H8RG45"/>